<evidence type="ECO:0000256" key="9">
    <source>
        <dbReference type="ARBA" id="ARBA00023027"/>
    </source>
</evidence>
<protein>
    <recommendedName>
        <fullName evidence="11">Probable nicotinate-nucleotide adenylyltransferase</fullName>
        <ecNumber evidence="11">2.7.7.18</ecNumber>
    </recommendedName>
    <alternativeName>
        <fullName evidence="11">Deamido-NAD(+) diphosphorylase</fullName>
    </alternativeName>
    <alternativeName>
        <fullName evidence="11">Deamido-NAD(+) pyrophosphorylase</fullName>
    </alternativeName>
    <alternativeName>
        <fullName evidence="11">Nicotinate mononucleotide adenylyltransferase</fullName>
        <shortName evidence="11">NaMN adenylyltransferase</shortName>
    </alternativeName>
</protein>
<sequence>MSTPGRFGDGRRARIGLLGGSFNPAHAGHLHVAKVALRALRLDEVWLLVSPGNPLKPAAGMAPLAKRLASAQGIADGRRVIATAIEASLGTRYSADTMEKLALRFPHASFAFIIGADNLLQLPRWRRWRTMTRTTPLAVLPRPGFTRSALHGAAAHVLSSYRRKPGALWPWAGHAPWCVVPAREHPASASAIRAALAPSNLRAVP</sequence>
<evidence type="ECO:0000256" key="6">
    <source>
        <dbReference type="ARBA" id="ARBA00022695"/>
    </source>
</evidence>
<reference evidence="13 14" key="1">
    <citation type="submission" date="2018-06" db="EMBL/GenBank/DDBJ databases">
        <title>Genomic Encyclopedia of Archaeal and Bacterial Type Strains, Phase II (KMG-II): from individual species to whole genera.</title>
        <authorList>
            <person name="Goeker M."/>
        </authorList>
    </citation>
    <scope>NUCLEOTIDE SEQUENCE [LARGE SCALE GENOMIC DNA]</scope>
    <source>
        <strain evidence="13 14">DSM 24525</strain>
    </source>
</reference>
<dbReference type="Pfam" id="PF01467">
    <property type="entry name" value="CTP_transf_like"/>
    <property type="match status" value="1"/>
</dbReference>
<dbReference type="Proteomes" id="UP000249688">
    <property type="component" value="Unassembled WGS sequence"/>
</dbReference>
<dbReference type="CDD" id="cd02165">
    <property type="entry name" value="NMNAT"/>
    <property type="match status" value="1"/>
</dbReference>
<evidence type="ECO:0000256" key="2">
    <source>
        <dbReference type="ARBA" id="ARBA00005019"/>
    </source>
</evidence>
<dbReference type="EMBL" id="QKYU01000020">
    <property type="protein sequence ID" value="PZW41856.1"/>
    <property type="molecule type" value="Genomic_DNA"/>
</dbReference>
<dbReference type="InterPro" id="IPR014729">
    <property type="entry name" value="Rossmann-like_a/b/a_fold"/>
</dbReference>
<proteinExistence type="inferred from homology"/>
<dbReference type="EC" id="2.7.7.18" evidence="11"/>
<dbReference type="UniPathway" id="UPA00253">
    <property type="reaction ID" value="UER00332"/>
</dbReference>
<name>A0A2W7I4Q9_9PROT</name>
<organism evidence="13 14">
    <name type="scientific">Humitalea rosea</name>
    <dbReference type="NCBI Taxonomy" id="990373"/>
    <lineage>
        <taxon>Bacteria</taxon>
        <taxon>Pseudomonadati</taxon>
        <taxon>Pseudomonadota</taxon>
        <taxon>Alphaproteobacteria</taxon>
        <taxon>Acetobacterales</taxon>
        <taxon>Roseomonadaceae</taxon>
        <taxon>Humitalea</taxon>
    </lineage>
</organism>
<evidence type="ECO:0000256" key="1">
    <source>
        <dbReference type="ARBA" id="ARBA00002324"/>
    </source>
</evidence>
<evidence type="ECO:0000256" key="4">
    <source>
        <dbReference type="ARBA" id="ARBA00022642"/>
    </source>
</evidence>
<dbReference type="Gene3D" id="3.40.50.620">
    <property type="entry name" value="HUPs"/>
    <property type="match status" value="1"/>
</dbReference>
<keyword evidence="4 11" id="KW-0662">Pyridine nucleotide biosynthesis</keyword>
<evidence type="ECO:0000256" key="10">
    <source>
        <dbReference type="ARBA" id="ARBA00048721"/>
    </source>
</evidence>
<evidence type="ECO:0000256" key="11">
    <source>
        <dbReference type="HAMAP-Rule" id="MF_00244"/>
    </source>
</evidence>
<comment type="caution">
    <text evidence="13">The sequence shown here is derived from an EMBL/GenBank/DDBJ whole genome shotgun (WGS) entry which is preliminary data.</text>
</comment>
<evidence type="ECO:0000256" key="7">
    <source>
        <dbReference type="ARBA" id="ARBA00022741"/>
    </source>
</evidence>
<keyword evidence="8 11" id="KW-0067">ATP-binding</keyword>
<evidence type="ECO:0000256" key="8">
    <source>
        <dbReference type="ARBA" id="ARBA00022840"/>
    </source>
</evidence>
<dbReference type="GO" id="GO:0009435">
    <property type="term" value="P:NAD+ biosynthetic process"/>
    <property type="evidence" value="ECO:0007669"/>
    <property type="project" value="UniProtKB-UniRule"/>
</dbReference>
<dbReference type="GO" id="GO:0004515">
    <property type="term" value="F:nicotinate-nucleotide adenylyltransferase activity"/>
    <property type="evidence" value="ECO:0007669"/>
    <property type="project" value="UniProtKB-UniRule"/>
</dbReference>
<dbReference type="InterPro" id="IPR004821">
    <property type="entry name" value="Cyt_trans-like"/>
</dbReference>
<dbReference type="InterPro" id="IPR005248">
    <property type="entry name" value="NadD/NMNAT"/>
</dbReference>
<dbReference type="PANTHER" id="PTHR39321:SF3">
    <property type="entry name" value="PHOSPHOPANTETHEINE ADENYLYLTRANSFERASE"/>
    <property type="match status" value="1"/>
</dbReference>
<dbReference type="AlphaFoldDB" id="A0A2W7I4Q9"/>
<dbReference type="GO" id="GO:0005524">
    <property type="term" value="F:ATP binding"/>
    <property type="evidence" value="ECO:0007669"/>
    <property type="project" value="UniProtKB-KW"/>
</dbReference>
<dbReference type="SUPFAM" id="SSF52374">
    <property type="entry name" value="Nucleotidylyl transferase"/>
    <property type="match status" value="1"/>
</dbReference>
<gene>
    <name evidence="11" type="primary">nadD</name>
    <name evidence="13" type="ORF">C8P66_12047</name>
</gene>
<evidence type="ECO:0000256" key="3">
    <source>
        <dbReference type="ARBA" id="ARBA00009014"/>
    </source>
</evidence>
<evidence type="ECO:0000259" key="12">
    <source>
        <dbReference type="Pfam" id="PF01467"/>
    </source>
</evidence>
<accession>A0A2W7I4Q9</accession>
<keyword evidence="14" id="KW-1185">Reference proteome</keyword>
<comment type="catalytic activity">
    <reaction evidence="10 11">
        <text>nicotinate beta-D-ribonucleotide + ATP + H(+) = deamido-NAD(+) + diphosphate</text>
        <dbReference type="Rhea" id="RHEA:22860"/>
        <dbReference type="ChEBI" id="CHEBI:15378"/>
        <dbReference type="ChEBI" id="CHEBI:30616"/>
        <dbReference type="ChEBI" id="CHEBI:33019"/>
        <dbReference type="ChEBI" id="CHEBI:57502"/>
        <dbReference type="ChEBI" id="CHEBI:58437"/>
        <dbReference type="EC" id="2.7.7.18"/>
    </reaction>
</comment>
<comment type="similarity">
    <text evidence="3 11">Belongs to the NadD family.</text>
</comment>
<dbReference type="RefSeq" id="WP_245903630.1">
    <property type="nucleotide sequence ID" value="NZ_QKYU01000020.1"/>
</dbReference>
<keyword evidence="5 11" id="KW-0808">Transferase</keyword>
<keyword evidence="7 11" id="KW-0547">Nucleotide-binding</keyword>
<dbReference type="HAMAP" id="MF_00244">
    <property type="entry name" value="NaMN_adenylyltr"/>
    <property type="match status" value="1"/>
</dbReference>
<feature type="domain" description="Cytidyltransferase-like" evidence="12">
    <location>
        <begin position="17"/>
        <end position="194"/>
    </location>
</feature>
<comment type="pathway">
    <text evidence="2 11">Cofactor biosynthesis; NAD(+) biosynthesis; deamido-NAD(+) from nicotinate D-ribonucleotide: step 1/1.</text>
</comment>
<keyword evidence="9 11" id="KW-0520">NAD</keyword>
<comment type="function">
    <text evidence="1 11">Catalyzes the reversible adenylation of nicotinate mononucleotide (NaMN) to nicotinic acid adenine dinucleotide (NaAD).</text>
</comment>
<evidence type="ECO:0000313" key="14">
    <source>
        <dbReference type="Proteomes" id="UP000249688"/>
    </source>
</evidence>
<evidence type="ECO:0000313" key="13">
    <source>
        <dbReference type="EMBL" id="PZW41856.1"/>
    </source>
</evidence>
<keyword evidence="6 11" id="KW-0548">Nucleotidyltransferase</keyword>
<dbReference type="PANTHER" id="PTHR39321">
    <property type="entry name" value="NICOTINATE-NUCLEOTIDE ADENYLYLTRANSFERASE-RELATED"/>
    <property type="match status" value="1"/>
</dbReference>
<evidence type="ECO:0000256" key="5">
    <source>
        <dbReference type="ARBA" id="ARBA00022679"/>
    </source>
</evidence>